<dbReference type="InterPro" id="IPR036116">
    <property type="entry name" value="FN3_sf"/>
</dbReference>
<evidence type="ECO:0000313" key="3">
    <source>
        <dbReference type="Proteomes" id="UP001288778"/>
    </source>
</evidence>
<dbReference type="Gene3D" id="2.60.40.10">
    <property type="entry name" value="Immunoglobulins"/>
    <property type="match status" value="2"/>
</dbReference>
<reference evidence="2" key="1">
    <citation type="submission" date="2019-11" db="EMBL/GenBank/DDBJ databases">
        <title>Characterization of Clostridium perfringens isolates from swine manure treated agricultural soils.</title>
        <authorList>
            <person name="Wushke S.T."/>
        </authorList>
    </citation>
    <scope>NUCLEOTIDE SEQUENCE</scope>
    <source>
        <strain evidence="2">X94</strain>
    </source>
</reference>
<accession>A0AAW9HY49</accession>
<dbReference type="InterPro" id="IPR050713">
    <property type="entry name" value="RTP_Phos/Ushers"/>
</dbReference>
<dbReference type="AlphaFoldDB" id="A0AAW9HY49"/>
<dbReference type="Proteomes" id="UP001288778">
    <property type="component" value="Unassembled WGS sequence"/>
</dbReference>
<dbReference type="RefSeq" id="WP_322395826.1">
    <property type="nucleotide sequence ID" value="NZ_WNUI01000530.1"/>
</dbReference>
<dbReference type="SMART" id="SM00060">
    <property type="entry name" value="FN3"/>
    <property type="match status" value="1"/>
</dbReference>
<dbReference type="CDD" id="cd00063">
    <property type="entry name" value="FN3"/>
    <property type="match status" value="1"/>
</dbReference>
<sequence>DKTYTYLKTIEGKNNTSYNLKNLTSGTTYSYAVRSYKKIGTYTYNGEYSNILTTTTSPLKVKNLTVDDRTSTSITLDWDKVSRAEGYRIYRYNSESKKYELLDEVEGNEKTTYTDKKLVSGKNYSYKVKAYKKIGKYTY</sequence>
<gene>
    <name evidence="2" type="ORF">GNF68_16700</name>
</gene>
<comment type="caution">
    <text evidence="2">The sequence shown here is derived from an EMBL/GenBank/DDBJ whole genome shotgun (WGS) entry which is preliminary data.</text>
</comment>
<dbReference type="PANTHER" id="PTHR46957">
    <property type="entry name" value="CYTOKINE RECEPTOR"/>
    <property type="match status" value="1"/>
</dbReference>
<dbReference type="EMBL" id="WNUI01000530">
    <property type="protein sequence ID" value="MDZ4910626.1"/>
    <property type="molecule type" value="Genomic_DNA"/>
</dbReference>
<evidence type="ECO:0000313" key="2">
    <source>
        <dbReference type="EMBL" id="MDZ4910626.1"/>
    </source>
</evidence>
<feature type="non-terminal residue" evidence="2">
    <location>
        <position position="1"/>
    </location>
</feature>
<evidence type="ECO:0000259" key="1">
    <source>
        <dbReference type="PROSITE" id="PS50853"/>
    </source>
</evidence>
<protein>
    <submittedName>
        <fullName evidence="2">Beta-mannanase</fullName>
    </submittedName>
</protein>
<dbReference type="Pfam" id="PF00041">
    <property type="entry name" value="fn3"/>
    <property type="match status" value="1"/>
</dbReference>
<dbReference type="PROSITE" id="PS50853">
    <property type="entry name" value="FN3"/>
    <property type="match status" value="2"/>
</dbReference>
<dbReference type="GO" id="GO:0016020">
    <property type="term" value="C:membrane"/>
    <property type="evidence" value="ECO:0007669"/>
    <property type="project" value="UniProtKB-SubCell"/>
</dbReference>
<name>A0AAW9HY49_CLOPF</name>
<dbReference type="SUPFAM" id="SSF49265">
    <property type="entry name" value="Fibronectin type III"/>
    <property type="match status" value="1"/>
</dbReference>
<organism evidence="2 3">
    <name type="scientific">Clostridium perfringens</name>
    <dbReference type="NCBI Taxonomy" id="1502"/>
    <lineage>
        <taxon>Bacteria</taxon>
        <taxon>Bacillati</taxon>
        <taxon>Bacillota</taxon>
        <taxon>Clostridia</taxon>
        <taxon>Eubacteriales</taxon>
        <taxon>Clostridiaceae</taxon>
        <taxon>Clostridium</taxon>
    </lineage>
</organism>
<feature type="domain" description="Fibronectin type-III" evidence="1">
    <location>
        <begin position="60"/>
        <end position="139"/>
    </location>
</feature>
<dbReference type="PANTHER" id="PTHR46957:SF3">
    <property type="entry name" value="CYTOKINE RECEPTOR"/>
    <property type="match status" value="1"/>
</dbReference>
<feature type="non-terminal residue" evidence="2">
    <location>
        <position position="139"/>
    </location>
</feature>
<dbReference type="InterPro" id="IPR003961">
    <property type="entry name" value="FN3_dom"/>
</dbReference>
<feature type="domain" description="Fibronectin type-III" evidence="1">
    <location>
        <begin position="1"/>
        <end position="59"/>
    </location>
</feature>
<proteinExistence type="predicted"/>
<dbReference type="InterPro" id="IPR013783">
    <property type="entry name" value="Ig-like_fold"/>
</dbReference>